<organism evidence="2 3">
    <name type="scientific">Mogibacterium timidum ATCC 33093</name>
    <dbReference type="NCBI Taxonomy" id="1401079"/>
    <lineage>
        <taxon>Bacteria</taxon>
        <taxon>Bacillati</taxon>
        <taxon>Bacillota</taxon>
        <taxon>Clostridia</taxon>
        <taxon>Peptostreptococcales</taxon>
        <taxon>Anaerovoracaceae</taxon>
        <taxon>Mogibacterium</taxon>
    </lineage>
</organism>
<dbReference type="EMBL" id="JALU01000024">
    <property type="protein sequence ID" value="EUC51777.1"/>
    <property type="molecule type" value="Genomic_DNA"/>
</dbReference>
<sequence>MNTQVISIINFKGGVGKSTITFNLGAELAQKGYAVLLIDFDGQGNLSKFAGIEKIYDGTEFNIVSKLNEIVIGDISDDDPIYKLCFDGKLELDIIPCNIIKEEWMNRALSEMARETILKRYIDVIKDKYNYDYILIDNAPSINLDFQNALVASDRYLVVTQAESASMDGMDTIFNIIQQIKTYFNPELRSAGIVINQIEERTNVHAMMREFIKDRWQEFYIFDVAIPKSIVVAESELLNKPVCVYKPLSKVGIAFSSFAAELEKIDILN</sequence>
<name>X8IQ66_9FIRM</name>
<dbReference type="Gene3D" id="3.40.50.300">
    <property type="entry name" value="P-loop containing nucleotide triphosphate hydrolases"/>
    <property type="match status" value="1"/>
</dbReference>
<evidence type="ECO:0000313" key="2">
    <source>
        <dbReference type="EMBL" id="EUC51777.1"/>
    </source>
</evidence>
<dbReference type="PANTHER" id="PTHR13696">
    <property type="entry name" value="P-LOOP CONTAINING NUCLEOSIDE TRIPHOSPHATE HYDROLASE"/>
    <property type="match status" value="1"/>
</dbReference>
<dbReference type="InterPro" id="IPR025669">
    <property type="entry name" value="AAA_dom"/>
</dbReference>
<evidence type="ECO:0000313" key="3">
    <source>
        <dbReference type="Proteomes" id="UP000022645"/>
    </source>
</evidence>
<dbReference type="AlphaFoldDB" id="X8IQ66"/>
<dbReference type="PANTHER" id="PTHR13696:SF99">
    <property type="entry name" value="COBYRINIC ACID AC-DIAMIDE SYNTHASE"/>
    <property type="match status" value="1"/>
</dbReference>
<comment type="caution">
    <text evidence="2">The sequence shown here is derived from an EMBL/GenBank/DDBJ whole genome shotgun (WGS) entry which is preliminary data.</text>
</comment>
<proteinExistence type="predicted"/>
<evidence type="ECO:0000259" key="1">
    <source>
        <dbReference type="Pfam" id="PF13614"/>
    </source>
</evidence>
<feature type="domain" description="AAA" evidence="1">
    <location>
        <begin position="4"/>
        <end position="189"/>
    </location>
</feature>
<dbReference type="CDD" id="cd02042">
    <property type="entry name" value="ParAB_family"/>
    <property type="match status" value="1"/>
</dbReference>
<dbReference type="SUPFAM" id="SSF52540">
    <property type="entry name" value="P-loop containing nucleoside triphosphate hydrolases"/>
    <property type="match status" value="1"/>
</dbReference>
<gene>
    <name evidence="2" type="ORF">HMPREF0581_0665</name>
</gene>
<dbReference type="InterPro" id="IPR050678">
    <property type="entry name" value="DNA_Partitioning_ATPase"/>
</dbReference>
<dbReference type="InterPro" id="IPR027417">
    <property type="entry name" value="P-loop_NTPase"/>
</dbReference>
<reference evidence="2 3" key="1">
    <citation type="submission" date="2014-01" db="EMBL/GenBank/DDBJ databases">
        <authorList>
            <person name="Durkin A.S."/>
            <person name="McCorrison J."/>
            <person name="Torralba M."/>
            <person name="Gillis M."/>
            <person name="Haft D.H."/>
            <person name="Methe B."/>
            <person name="Sutton G."/>
            <person name="Nelson K.E."/>
        </authorList>
    </citation>
    <scope>NUCLEOTIDE SEQUENCE [LARGE SCALE GENOMIC DNA]</scope>
    <source>
        <strain evidence="2 3">ATCC 33093</strain>
    </source>
</reference>
<accession>X8IQ66</accession>
<dbReference type="RefSeq" id="WP_036381618.1">
    <property type="nucleotide sequence ID" value="NZ_JALU01000024.1"/>
</dbReference>
<dbReference type="Proteomes" id="UP000022645">
    <property type="component" value="Unassembled WGS sequence"/>
</dbReference>
<protein>
    <submittedName>
        <fullName evidence="2">Anion-transporting ATPase</fullName>
    </submittedName>
</protein>
<dbReference type="Pfam" id="PF13614">
    <property type="entry name" value="AAA_31"/>
    <property type="match status" value="1"/>
</dbReference>